<dbReference type="AlphaFoldDB" id="A0A7X1G1Y7"/>
<protein>
    <submittedName>
        <fullName evidence="1">Uncharacterized protein</fullName>
    </submittedName>
</protein>
<dbReference type="RefSeq" id="WP_185680378.1">
    <property type="nucleotide sequence ID" value="NZ_JACLAX010000021.1"/>
</dbReference>
<sequence length="157" mass="16912">MASSSSAAAPGARRNWRALFLAALAETSNVSAAAQAAGISLSCVYRTKRDDPDFAADWLAALCEGYDRLELELLGRLRGGEPRQPADGAERRHDNATGLRLLLAHRDSRTRYMAQQDAVSAEAIRASIEDKLARLREWVLTREAAEAGGGQETDGDG</sequence>
<evidence type="ECO:0000313" key="1">
    <source>
        <dbReference type="EMBL" id="MBC2670517.1"/>
    </source>
</evidence>
<reference evidence="1 2" key="1">
    <citation type="submission" date="2020-08" db="EMBL/GenBank/DDBJ databases">
        <title>The genome sequence of type strain Novosphingobium piscinae KCTC 42194.</title>
        <authorList>
            <person name="Liu Y."/>
        </authorList>
    </citation>
    <scope>NUCLEOTIDE SEQUENCE [LARGE SCALE GENOMIC DNA]</scope>
    <source>
        <strain evidence="1 2">KCTC 42194</strain>
    </source>
</reference>
<keyword evidence="2" id="KW-1185">Reference proteome</keyword>
<gene>
    <name evidence="1" type="ORF">H7F53_15300</name>
</gene>
<accession>A0A7X1G1Y7</accession>
<dbReference type="EMBL" id="JACLAX010000021">
    <property type="protein sequence ID" value="MBC2670517.1"/>
    <property type="molecule type" value="Genomic_DNA"/>
</dbReference>
<dbReference type="Proteomes" id="UP000551327">
    <property type="component" value="Unassembled WGS sequence"/>
</dbReference>
<proteinExistence type="predicted"/>
<organism evidence="1 2">
    <name type="scientific">Novosphingobium piscinae</name>
    <dbReference type="NCBI Taxonomy" id="1507448"/>
    <lineage>
        <taxon>Bacteria</taxon>
        <taxon>Pseudomonadati</taxon>
        <taxon>Pseudomonadota</taxon>
        <taxon>Alphaproteobacteria</taxon>
        <taxon>Sphingomonadales</taxon>
        <taxon>Sphingomonadaceae</taxon>
        <taxon>Novosphingobium</taxon>
    </lineage>
</organism>
<comment type="caution">
    <text evidence="1">The sequence shown here is derived from an EMBL/GenBank/DDBJ whole genome shotgun (WGS) entry which is preliminary data.</text>
</comment>
<evidence type="ECO:0000313" key="2">
    <source>
        <dbReference type="Proteomes" id="UP000551327"/>
    </source>
</evidence>
<name>A0A7X1G1Y7_9SPHN</name>